<dbReference type="EMBL" id="BKCJ010019517">
    <property type="protein sequence ID" value="GEV29207.1"/>
    <property type="molecule type" value="Genomic_DNA"/>
</dbReference>
<dbReference type="SMART" id="SM00343">
    <property type="entry name" value="ZnF_C2HC"/>
    <property type="match status" value="2"/>
</dbReference>
<dbReference type="Gene3D" id="4.10.60.10">
    <property type="entry name" value="Zinc finger, CCHC-type"/>
    <property type="match status" value="1"/>
</dbReference>
<dbReference type="Pfam" id="PF13976">
    <property type="entry name" value="gag_pre-integrs"/>
    <property type="match status" value="1"/>
</dbReference>
<keyword evidence="2" id="KW-0378">Hydrolase</keyword>
<proteinExistence type="predicted"/>
<dbReference type="PROSITE" id="PS50994">
    <property type="entry name" value="INTEGRASE"/>
    <property type="match status" value="1"/>
</dbReference>
<feature type="compositionally biased region" description="Basic and acidic residues" evidence="5">
    <location>
        <begin position="192"/>
        <end position="207"/>
    </location>
</feature>
<evidence type="ECO:0000256" key="4">
    <source>
        <dbReference type="SAM" id="Coils"/>
    </source>
</evidence>
<dbReference type="Gene3D" id="3.30.420.10">
    <property type="entry name" value="Ribonuclease H-like superfamily/Ribonuclease H"/>
    <property type="match status" value="1"/>
</dbReference>
<protein>
    <submittedName>
        <fullName evidence="8">Uncharacterized protein</fullName>
    </submittedName>
</protein>
<sequence>MDSLSPQVVSAAKLPILNPNEFNLQKMRIEQYFLITDYSLWEVILNGDSPVPTRIIEGILQPVAPTTAKQKLSRKNELKARGTATQNLDFVSSSNTDSTTESVSAAFSVSTVCAKMPVPQLDNEDLKQIDVDDLEEMDIRWQMAMLTMRARRFLQKTGRNLRANGPTSMGFDKYKVECYNCHMKGHFARECRSPKDSRRNGVAEPQRKTVPVETSTSNALASQRDGVGSYDWSYQEEEEPANFALMAFSSSSSSSDNEVFTRSMFDCDDYLSSESDCESWPASSLYYRFQPSGGYHAIPLTYTGTFMTPKPDLVFNTASTTIETDHLAFNVQLSPTKPDQHLSHRTRPTTPIIEDWVSDSEDESETKAPQIVPSFVQSTEQVKTPRHSVQPVTTSIPAATPTPTMVSAVVPKIKVTRPIYAHPIVTKSKSPIRRHLTHSPSPKTSNLPSRVTTVQALVVSAAQAMQGKWVWRPKCPILDLVSRTTSASMTLKRFDCNDALGRSKGNPKGGKISGKGKIKTGKLDFKDVYFVKELKFNLFSVLQMRDKKNHVLFTDTECLVFSSDFKLPDESQVLHRVPRENNMYNVNLKNIVPSADLTCLFAKETLDASNLWHRRLAHINFKTINKLVKHNLVIGLPIKAFENDHTYVACKKGKQHRASCKTKPISSVDQPLFRLHMDLFRPTFVKSLNKKSYCFVVTDDYSRFTWVFFLGTKDETSPILKTFITGLKKQLSLKCTRTPQQNGIAKRKNRTLIEAARTMLADLLLHIPFWAEAVNTACYVLNMVLVTKPHNKTPYELLHGRTTSSGPTWLFDIDSLTRTMNYQPVTAGNQTNPSAGFQDKFDAEKAGEEVDQQYMLFPMWSSGSTNPQNYDGDAAFDGKEHDFDLKKPESEVNVSSSSSAQSRKKDDKTKRKAKGKSPIETFIGYKDLSAEFEDCFDNSNNEVNAAGTIVPTVGQNSPNSTNTFSAAGPSNATACPTYGKSSFIDASQLLNDPDMPKLEDITYSDDEDDIGVEVDLNNLETSITVSPILTKRVHKDHLVSQIIGDLSSTTQTRSITIVDKDQGHQALKDPSWIEAIQEELLQFKMQKVWVLVDLPHGKRAIGHIQDEGIGYEEVFAPVARIEAIRLILAYASFMGFMVYQMDVKSAFLYGTIEEEVYVCQPPGFEDPDHPGKFYKVVKALYGLHQAPRAWYETLANYLLDNGFQRGKINQTLFINKQKGDILLVQIYVDDIIFGETNKDLCKSFEKLMKDKFQMSSMGELTFFLCLQVKQKKDGIFISQDKYVAEILRKFGLTEGKLSSTPIDTEKPLLKDPDGEDVDVHTYKSMIGSLMYLTSSRPDIMFAICPGQKIYNWRMSSLRMEINILVVQEANSCRHFIHRGYICSCCQLLCRSAMDSKSTAGLWAYVTTLNSEVTSSDDAHGDDSAAHGEVPTITQEPSIPSLTLPTPPQQPPQDLPSTSQVQQTPPQSPQKVGTSQKVDTSDDTMMDDESNQGRMIAEMDKDDVVVLMDEKEEDKKVEEAKVVEITAASVIIPTTESQVPATTLTVAPGRVAAAPKEPKPLKKKQQIEMDEEYARKLHAKLIKDIDWDVAIDHVKLKAKEDLAVKRYQAMKRKPQTKAQARKNMMMYLKNVAGFKLDYFKGMSYDDICPINEAKFNSNVDFLLKTKEKIEEEENRALQTINETPAEQAPKRRKLNEEVEDLKRHLEIVLDEDDDVYTEATPLAIEPKNFSDDFLLTTLGAMFEEPDTHAQIWKNQRTIHGQEKVKSWKLLESCVEVKTAQAAERLQLLEEFILTEMEQRLIREEIKIDWRTIILLKIIEDGAITTTISSLVTAEEKIKKKYDVKARSMLLMKTRKKITINGSDTAGFDKSKLECYNCHKMGHFAREYRGPRNPDSKNRYQDSTRRTVNVEETPPKAMIAIDGVGFYWSYMAEDEASTNMALMDFSDSESLDKLIGSQITDNSKKGLGYESYHDVPPPPTGLFSPPMLDLSNSGLEEFKQPEYQSYGPKSFEK</sequence>
<feature type="compositionally biased region" description="Polar residues" evidence="5">
    <location>
        <begin position="212"/>
        <end position="221"/>
    </location>
</feature>
<name>A0A699GNC4_TANCI</name>
<evidence type="ECO:0000259" key="7">
    <source>
        <dbReference type="PROSITE" id="PS50994"/>
    </source>
</evidence>
<dbReference type="InterPro" id="IPR001584">
    <property type="entry name" value="Integrase_cat-core"/>
</dbReference>
<keyword evidence="1" id="KW-0479">Metal-binding</keyword>
<feature type="region of interest" description="Disordered" evidence="5">
    <location>
        <begin position="1434"/>
        <end position="1487"/>
    </location>
</feature>
<comment type="caution">
    <text evidence="8">The sequence shown here is derived from an EMBL/GenBank/DDBJ whole genome shotgun (WGS) entry which is preliminary data.</text>
</comment>
<reference evidence="8" key="1">
    <citation type="journal article" date="2019" name="Sci. Rep.">
        <title>Draft genome of Tanacetum cinerariifolium, the natural source of mosquito coil.</title>
        <authorList>
            <person name="Yamashiro T."/>
            <person name="Shiraishi A."/>
            <person name="Satake H."/>
            <person name="Nakayama K."/>
        </authorList>
    </citation>
    <scope>NUCLEOTIDE SEQUENCE</scope>
</reference>
<dbReference type="GO" id="GO:0016787">
    <property type="term" value="F:hydrolase activity"/>
    <property type="evidence" value="ECO:0007669"/>
    <property type="project" value="UniProtKB-KW"/>
</dbReference>
<feature type="domain" description="Integrase catalytic" evidence="7">
    <location>
        <begin position="696"/>
        <end position="802"/>
    </location>
</feature>
<feature type="compositionally biased region" description="Low complexity" evidence="5">
    <location>
        <begin position="1454"/>
        <end position="1464"/>
    </location>
</feature>
<dbReference type="InterPro" id="IPR025724">
    <property type="entry name" value="GAG-pre-integrase_dom"/>
</dbReference>
<dbReference type="GO" id="GO:0003676">
    <property type="term" value="F:nucleic acid binding"/>
    <property type="evidence" value="ECO:0007669"/>
    <property type="project" value="InterPro"/>
</dbReference>
<dbReference type="SUPFAM" id="SSF53098">
    <property type="entry name" value="Ribonuclease H-like"/>
    <property type="match status" value="1"/>
</dbReference>
<dbReference type="InterPro" id="IPR036875">
    <property type="entry name" value="Znf_CCHC_sf"/>
</dbReference>
<organism evidence="8">
    <name type="scientific">Tanacetum cinerariifolium</name>
    <name type="common">Dalmatian daisy</name>
    <name type="synonym">Chrysanthemum cinerariifolium</name>
    <dbReference type="NCBI Taxonomy" id="118510"/>
    <lineage>
        <taxon>Eukaryota</taxon>
        <taxon>Viridiplantae</taxon>
        <taxon>Streptophyta</taxon>
        <taxon>Embryophyta</taxon>
        <taxon>Tracheophyta</taxon>
        <taxon>Spermatophyta</taxon>
        <taxon>Magnoliopsida</taxon>
        <taxon>eudicotyledons</taxon>
        <taxon>Gunneridae</taxon>
        <taxon>Pentapetalae</taxon>
        <taxon>asterids</taxon>
        <taxon>campanulids</taxon>
        <taxon>Asterales</taxon>
        <taxon>Asteraceae</taxon>
        <taxon>Asteroideae</taxon>
        <taxon>Anthemideae</taxon>
        <taxon>Anthemidinae</taxon>
        <taxon>Tanacetum</taxon>
    </lineage>
</organism>
<dbReference type="InterPro" id="IPR043502">
    <property type="entry name" value="DNA/RNA_pol_sf"/>
</dbReference>
<feature type="region of interest" description="Disordered" evidence="5">
    <location>
        <begin position="377"/>
        <end position="396"/>
    </location>
</feature>
<keyword evidence="4" id="KW-0175">Coiled coil</keyword>
<feature type="region of interest" description="Disordered" evidence="5">
    <location>
        <begin position="192"/>
        <end position="224"/>
    </location>
</feature>
<keyword evidence="3" id="KW-0862">Zinc</keyword>
<dbReference type="GO" id="GO:0008270">
    <property type="term" value="F:zinc ion binding"/>
    <property type="evidence" value="ECO:0007669"/>
    <property type="project" value="UniProtKB-KW"/>
</dbReference>
<evidence type="ECO:0000256" key="5">
    <source>
        <dbReference type="SAM" id="MobiDB-lite"/>
    </source>
</evidence>
<dbReference type="InterPro" id="IPR013103">
    <property type="entry name" value="RVT_2"/>
</dbReference>
<feature type="compositionally biased region" description="Pro residues" evidence="5">
    <location>
        <begin position="1444"/>
        <end position="1453"/>
    </location>
</feature>
<dbReference type="Pfam" id="PF07727">
    <property type="entry name" value="RVT_2"/>
    <property type="match status" value="1"/>
</dbReference>
<dbReference type="InterPro" id="IPR039537">
    <property type="entry name" value="Retrotran_Ty1/copia-like"/>
</dbReference>
<feature type="domain" description="CCHC-type" evidence="6">
    <location>
        <begin position="178"/>
        <end position="193"/>
    </location>
</feature>
<dbReference type="InterPro" id="IPR036397">
    <property type="entry name" value="RNaseH_sf"/>
</dbReference>
<dbReference type="PANTHER" id="PTHR42648:SF32">
    <property type="entry name" value="RIBONUCLEASE H-LIKE DOMAIN, GAG-PRE-INTEGRASE DOMAIN PROTEIN-RELATED"/>
    <property type="match status" value="1"/>
</dbReference>
<feature type="region of interest" description="Disordered" evidence="5">
    <location>
        <begin position="1965"/>
        <end position="2011"/>
    </location>
</feature>
<dbReference type="InterPro" id="IPR001878">
    <property type="entry name" value="Znf_CCHC"/>
</dbReference>
<dbReference type="SUPFAM" id="SSF56672">
    <property type="entry name" value="DNA/RNA polymerases"/>
    <property type="match status" value="1"/>
</dbReference>
<dbReference type="GO" id="GO:0015074">
    <property type="term" value="P:DNA integration"/>
    <property type="evidence" value="ECO:0007669"/>
    <property type="project" value="InterPro"/>
</dbReference>
<evidence type="ECO:0000256" key="1">
    <source>
        <dbReference type="ARBA" id="ARBA00022723"/>
    </source>
</evidence>
<feature type="region of interest" description="Disordered" evidence="5">
    <location>
        <begin position="887"/>
        <end position="916"/>
    </location>
</feature>
<feature type="region of interest" description="Disordered" evidence="5">
    <location>
        <begin position="1885"/>
        <end position="1906"/>
    </location>
</feature>
<feature type="coiled-coil region" evidence="4">
    <location>
        <begin position="1661"/>
        <end position="1710"/>
    </location>
</feature>
<gene>
    <name evidence="8" type="ORF">Tci_101184</name>
</gene>
<evidence type="ECO:0000256" key="3">
    <source>
        <dbReference type="PROSITE-ProRule" id="PRU00047"/>
    </source>
</evidence>
<evidence type="ECO:0000259" key="6">
    <source>
        <dbReference type="PROSITE" id="PS50158"/>
    </source>
</evidence>
<dbReference type="SUPFAM" id="SSF57756">
    <property type="entry name" value="Retrovirus zinc finger-like domains"/>
    <property type="match status" value="2"/>
</dbReference>
<accession>A0A699GNC4</accession>
<keyword evidence="3" id="KW-0863">Zinc-finger</keyword>
<evidence type="ECO:0000313" key="8">
    <source>
        <dbReference type="EMBL" id="GEV29207.1"/>
    </source>
</evidence>
<dbReference type="InterPro" id="IPR012337">
    <property type="entry name" value="RNaseH-like_sf"/>
</dbReference>
<evidence type="ECO:0000256" key="2">
    <source>
        <dbReference type="ARBA" id="ARBA00022801"/>
    </source>
</evidence>
<dbReference type="PANTHER" id="PTHR42648">
    <property type="entry name" value="TRANSPOSASE, PUTATIVE-RELATED"/>
    <property type="match status" value="1"/>
</dbReference>
<dbReference type="PROSITE" id="PS50158">
    <property type="entry name" value="ZF_CCHC"/>
    <property type="match status" value="1"/>
</dbReference>